<evidence type="ECO:0000256" key="5">
    <source>
        <dbReference type="ARBA" id="ARBA00022884"/>
    </source>
</evidence>
<dbReference type="CDD" id="cd18787">
    <property type="entry name" value="SF2_C_DEAD"/>
    <property type="match status" value="1"/>
</dbReference>
<dbReference type="eggNOG" id="KOG0347">
    <property type="taxonomic scope" value="Eukaryota"/>
</dbReference>
<dbReference type="InterPro" id="IPR014001">
    <property type="entry name" value="Helicase_ATP-bd"/>
</dbReference>
<keyword evidence="2 6" id="KW-0378">Hydrolase</keyword>
<dbReference type="Gene3D" id="3.40.50.300">
    <property type="entry name" value="P-loop containing nucleotide triphosphate hydrolases"/>
    <property type="match status" value="2"/>
</dbReference>
<evidence type="ECO:0000313" key="12">
    <source>
        <dbReference type="Proteomes" id="UP000054560"/>
    </source>
</evidence>
<feature type="region of interest" description="Disordered" evidence="8">
    <location>
        <begin position="180"/>
        <end position="242"/>
    </location>
</feature>
<dbReference type="PROSITE" id="PS51194">
    <property type="entry name" value="HELICASE_CTER"/>
    <property type="match status" value="1"/>
</dbReference>
<dbReference type="Pfam" id="PF00271">
    <property type="entry name" value="Helicase_C"/>
    <property type="match status" value="1"/>
</dbReference>
<dbReference type="RefSeq" id="XP_014151094.1">
    <property type="nucleotide sequence ID" value="XM_014295619.1"/>
</dbReference>
<keyword evidence="1 6" id="KW-0547">Nucleotide-binding</keyword>
<evidence type="ECO:0000256" key="1">
    <source>
        <dbReference type="ARBA" id="ARBA00022741"/>
    </source>
</evidence>
<dbReference type="Pfam" id="PF00270">
    <property type="entry name" value="DEAD"/>
    <property type="match status" value="1"/>
</dbReference>
<evidence type="ECO:0000256" key="6">
    <source>
        <dbReference type="RuleBase" id="RU000492"/>
    </source>
</evidence>
<dbReference type="InterPro" id="IPR001650">
    <property type="entry name" value="Helicase_C-like"/>
</dbReference>
<evidence type="ECO:0000259" key="10">
    <source>
        <dbReference type="PROSITE" id="PS51194"/>
    </source>
</evidence>
<feature type="non-terminal residue" evidence="11">
    <location>
        <position position="1"/>
    </location>
</feature>
<evidence type="ECO:0000256" key="4">
    <source>
        <dbReference type="ARBA" id="ARBA00022840"/>
    </source>
</evidence>
<dbReference type="InterPro" id="IPR000629">
    <property type="entry name" value="RNA-helicase_DEAD-box_CS"/>
</dbReference>
<gene>
    <name evidence="11" type="ORF">SARC_10340</name>
</gene>
<dbReference type="SMART" id="SM00487">
    <property type="entry name" value="DEXDc"/>
    <property type="match status" value="1"/>
</dbReference>
<comment type="catalytic activity">
    <reaction evidence="7">
        <text>ATP + H2O = ADP + phosphate + H(+)</text>
        <dbReference type="Rhea" id="RHEA:13065"/>
        <dbReference type="ChEBI" id="CHEBI:15377"/>
        <dbReference type="ChEBI" id="CHEBI:15378"/>
        <dbReference type="ChEBI" id="CHEBI:30616"/>
        <dbReference type="ChEBI" id="CHEBI:43474"/>
        <dbReference type="ChEBI" id="CHEBI:456216"/>
        <dbReference type="EC" id="3.6.4.13"/>
    </reaction>
</comment>
<evidence type="ECO:0000259" key="9">
    <source>
        <dbReference type="PROSITE" id="PS51192"/>
    </source>
</evidence>
<feature type="domain" description="Helicase ATP-binding" evidence="9">
    <location>
        <begin position="5"/>
        <end position="316"/>
    </location>
</feature>
<dbReference type="OrthoDB" id="4310724at2759"/>
<dbReference type="STRING" id="667725.A0A0L0FK93"/>
<evidence type="ECO:0000256" key="3">
    <source>
        <dbReference type="ARBA" id="ARBA00022806"/>
    </source>
</evidence>
<dbReference type="AlphaFoldDB" id="A0A0L0FK93"/>
<proteinExistence type="inferred from homology"/>
<dbReference type="GO" id="GO:0003723">
    <property type="term" value="F:RNA binding"/>
    <property type="evidence" value="ECO:0007669"/>
    <property type="project" value="UniProtKB-UniRule"/>
</dbReference>
<feature type="compositionally biased region" description="Acidic residues" evidence="8">
    <location>
        <begin position="195"/>
        <end position="218"/>
    </location>
</feature>
<comment type="domain">
    <text evidence="7">The Q motif is unique to and characteristic of the DEAD box family of RNA helicases and controls ATP binding and hydrolysis.</text>
</comment>
<accession>A0A0L0FK93</accession>
<organism evidence="11 12">
    <name type="scientific">Sphaeroforma arctica JP610</name>
    <dbReference type="NCBI Taxonomy" id="667725"/>
    <lineage>
        <taxon>Eukaryota</taxon>
        <taxon>Ichthyosporea</taxon>
        <taxon>Ichthyophonida</taxon>
        <taxon>Sphaeroforma</taxon>
    </lineage>
</organism>
<evidence type="ECO:0000256" key="7">
    <source>
        <dbReference type="RuleBase" id="RU365068"/>
    </source>
</evidence>
<dbReference type="PANTHER" id="PTHR24031">
    <property type="entry name" value="RNA HELICASE"/>
    <property type="match status" value="1"/>
</dbReference>
<evidence type="ECO:0000313" key="11">
    <source>
        <dbReference type="EMBL" id="KNC77192.1"/>
    </source>
</evidence>
<evidence type="ECO:0000256" key="2">
    <source>
        <dbReference type="ARBA" id="ARBA00022801"/>
    </source>
</evidence>
<keyword evidence="5 7" id="KW-0694">RNA-binding</keyword>
<keyword evidence="4 6" id="KW-0067">ATP-binding</keyword>
<dbReference type="EMBL" id="KQ242809">
    <property type="protein sequence ID" value="KNC77192.1"/>
    <property type="molecule type" value="Genomic_DNA"/>
</dbReference>
<name>A0A0L0FK93_9EUKA</name>
<dbReference type="SUPFAM" id="SSF52540">
    <property type="entry name" value="P-loop containing nucleoside triphosphate hydrolases"/>
    <property type="match status" value="1"/>
</dbReference>
<dbReference type="GO" id="GO:0003724">
    <property type="term" value="F:RNA helicase activity"/>
    <property type="evidence" value="ECO:0007669"/>
    <property type="project" value="UniProtKB-EC"/>
</dbReference>
<comment type="similarity">
    <text evidence="6">Belongs to the DEAD box helicase family.</text>
</comment>
<dbReference type="Proteomes" id="UP000054560">
    <property type="component" value="Unassembled WGS sequence"/>
</dbReference>
<evidence type="ECO:0000256" key="8">
    <source>
        <dbReference type="SAM" id="MobiDB-lite"/>
    </source>
</evidence>
<protein>
    <recommendedName>
        <fullName evidence="7">ATP-dependent RNA helicase</fullName>
        <ecNumber evidence="7">3.6.4.13</ecNumber>
    </recommendedName>
</protein>
<keyword evidence="3 6" id="KW-0347">Helicase</keyword>
<dbReference type="GO" id="GO:0016787">
    <property type="term" value="F:hydrolase activity"/>
    <property type="evidence" value="ECO:0007669"/>
    <property type="project" value="UniProtKB-KW"/>
</dbReference>
<dbReference type="InterPro" id="IPR027417">
    <property type="entry name" value="P-loop_NTPase"/>
</dbReference>
<keyword evidence="12" id="KW-1185">Reference proteome</keyword>
<dbReference type="GeneID" id="25910844"/>
<dbReference type="InterPro" id="IPR011545">
    <property type="entry name" value="DEAD/DEAH_box_helicase_dom"/>
</dbReference>
<comment type="function">
    <text evidence="7">RNA helicase.</text>
</comment>
<dbReference type="GO" id="GO:0005524">
    <property type="term" value="F:ATP binding"/>
    <property type="evidence" value="ECO:0007669"/>
    <property type="project" value="UniProtKB-UniRule"/>
</dbReference>
<feature type="domain" description="Helicase C-terminal" evidence="10">
    <location>
        <begin position="369"/>
        <end position="518"/>
    </location>
</feature>
<dbReference type="PROSITE" id="PS00039">
    <property type="entry name" value="DEAD_ATP_HELICASE"/>
    <property type="match status" value="1"/>
</dbReference>
<reference evidence="11 12" key="1">
    <citation type="submission" date="2011-02" db="EMBL/GenBank/DDBJ databases">
        <title>The Genome Sequence of Sphaeroforma arctica JP610.</title>
        <authorList>
            <consortium name="The Broad Institute Genome Sequencing Platform"/>
            <person name="Russ C."/>
            <person name="Cuomo C."/>
            <person name="Young S.K."/>
            <person name="Zeng Q."/>
            <person name="Gargeya S."/>
            <person name="Alvarado L."/>
            <person name="Berlin A."/>
            <person name="Chapman S.B."/>
            <person name="Chen Z."/>
            <person name="Freedman E."/>
            <person name="Gellesch M."/>
            <person name="Goldberg J."/>
            <person name="Griggs A."/>
            <person name="Gujja S."/>
            <person name="Heilman E."/>
            <person name="Heiman D."/>
            <person name="Howarth C."/>
            <person name="Mehta T."/>
            <person name="Neiman D."/>
            <person name="Pearson M."/>
            <person name="Roberts A."/>
            <person name="Saif S."/>
            <person name="Shea T."/>
            <person name="Shenoy N."/>
            <person name="Sisk P."/>
            <person name="Stolte C."/>
            <person name="Sykes S."/>
            <person name="White J."/>
            <person name="Yandava C."/>
            <person name="Burger G."/>
            <person name="Gray M.W."/>
            <person name="Holland P.W.H."/>
            <person name="King N."/>
            <person name="Lang F.B.F."/>
            <person name="Roger A.J."/>
            <person name="Ruiz-Trillo I."/>
            <person name="Haas B."/>
            <person name="Nusbaum C."/>
            <person name="Birren B."/>
        </authorList>
    </citation>
    <scope>NUCLEOTIDE SEQUENCE [LARGE SCALE GENOMIC DNA]</scope>
    <source>
        <strain evidence="11 12">JP610</strain>
    </source>
</reference>
<sequence length="671" mass="74183">VECLDAAIVKGNDVMGAAETGSGKTLAFGIPMLNWIFNVVLGSANTSCEGTLHLPSENVIQDIRTKRPLLGLVICPTRELAMQVKDHLSSLTKGTKVKVVAIVGGIAPEKQERQLGYKPEVVVATPGRFWELMRTSNAHLNALEYLKFMVVDEADRLVEKNHYAELFHILGRLPQYEESSEYSGVEASQTGDDMGVQDEEKDGEGDDEMEGVDVEVVDGSDGAVRETGGEGGGGESDADYTEPLNEGEFEVQEEWDGEVEDIDTTEADFDPLDPSNWENQSVTKCPYVRQNLVFSATLTVDTSKFMRAAGMVVPTNKKKKDDKEHTVMVKLQERLGLREAHTSVVDLSRGLGLASALSEGCITCLEDEKDVYLFYFLQRFPGRTLVFVNSIDCIRHVTPILSQLGCKPLGLHANMQQRQRLKNLERFRTLDRSVLVATDVAARGLDIKGVQHVIHYQLPRTVELYVHRSGRTARADAGGVSVVLLSPNEIAKYKKLCKSIDDKKGGFSEFPVDSMYMPAIKARVSLARRVDKIQHRLNKKKGDDDFFEKAAREMDIILDDSLVSTTDDTQSRKIRRERAELDSMKAELSALLQVPILPQSMNTKYLTGGEKSGDIVDQLTLLKADANSGGILMSNNEKEDSLSSAVAAISDKRRVKGAAANNSRRKRQRKS</sequence>
<dbReference type="PROSITE" id="PS51192">
    <property type="entry name" value="HELICASE_ATP_BIND_1"/>
    <property type="match status" value="1"/>
</dbReference>
<dbReference type="EC" id="3.6.4.13" evidence="7"/>
<dbReference type="SMART" id="SM00490">
    <property type="entry name" value="HELICc"/>
    <property type="match status" value="1"/>
</dbReference>